<reference evidence="1 2" key="1">
    <citation type="submission" date="2019-03" db="EMBL/GenBank/DDBJ databases">
        <title>Single cell metagenomics reveals metabolic interactions within the superorganism composed of flagellate Streblomastix strix and complex community of Bacteroidetes bacteria on its surface.</title>
        <authorList>
            <person name="Treitli S.C."/>
            <person name="Kolisko M."/>
            <person name="Husnik F."/>
            <person name="Keeling P."/>
            <person name="Hampl V."/>
        </authorList>
    </citation>
    <scope>NUCLEOTIDE SEQUENCE [LARGE SCALE GENOMIC DNA]</scope>
    <source>
        <strain evidence="1">ST1C</strain>
    </source>
</reference>
<proteinExistence type="predicted"/>
<organism evidence="1 2">
    <name type="scientific">Streblomastix strix</name>
    <dbReference type="NCBI Taxonomy" id="222440"/>
    <lineage>
        <taxon>Eukaryota</taxon>
        <taxon>Metamonada</taxon>
        <taxon>Preaxostyla</taxon>
        <taxon>Oxymonadida</taxon>
        <taxon>Streblomastigidae</taxon>
        <taxon>Streblomastix</taxon>
    </lineage>
</organism>
<gene>
    <name evidence="1" type="ORF">EZS28_041132</name>
</gene>
<evidence type="ECO:0000313" key="2">
    <source>
        <dbReference type="Proteomes" id="UP000324800"/>
    </source>
</evidence>
<dbReference type="Proteomes" id="UP000324800">
    <property type="component" value="Unassembled WGS sequence"/>
</dbReference>
<dbReference type="EMBL" id="SNRW01023035">
    <property type="protein sequence ID" value="KAA6363342.1"/>
    <property type="molecule type" value="Genomic_DNA"/>
</dbReference>
<sequence>MIHIFIQLESLQNKKKAKAVREAQRFTLIASGTMIDIYSEQDCTGPTQSSSISSTDSRLPTSRVKLNEGTCTFSPHLVELLNACGQALSENSWITF</sequence>
<name>A0A5J4TZX9_9EUKA</name>
<evidence type="ECO:0000313" key="1">
    <source>
        <dbReference type="EMBL" id="KAA6363342.1"/>
    </source>
</evidence>
<protein>
    <submittedName>
        <fullName evidence="1">Uncharacterized protein</fullName>
    </submittedName>
</protein>
<comment type="caution">
    <text evidence="1">The sequence shown here is derived from an EMBL/GenBank/DDBJ whole genome shotgun (WGS) entry which is preliminary data.</text>
</comment>
<accession>A0A5J4TZX9</accession>
<dbReference type="AlphaFoldDB" id="A0A5J4TZX9"/>